<accession>A0A2M8IXY8</accession>
<keyword evidence="2" id="KW-1185">Reference proteome</keyword>
<organism evidence="1 2">
    <name type="scientific">Pseudooceanicola lipolyticus</name>
    <dbReference type="NCBI Taxonomy" id="2029104"/>
    <lineage>
        <taxon>Bacteria</taxon>
        <taxon>Pseudomonadati</taxon>
        <taxon>Pseudomonadota</taxon>
        <taxon>Alphaproteobacteria</taxon>
        <taxon>Rhodobacterales</taxon>
        <taxon>Paracoccaceae</taxon>
        <taxon>Pseudooceanicola</taxon>
    </lineage>
</organism>
<evidence type="ECO:0000313" key="1">
    <source>
        <dbReference type="EMBL" id="PJE35354.1"/>
    </source>
</evidence>
<name>A0A2M8IXY8_9RHOB</name>
<sequence length="106" mass="11407">MAESADTTRQRIEDLIEGEIAAFDTSTGPARTTLAEFRAALRPPRAASVTFSGGLTQRCWSVTRPRGPYRVFYLPSAGYFSLCVDSDFGPLDIGVHGNAIGCYASV</sequence>
<dbReference type="AlphaFoldDB" id="A0A2M8IXY8"/>
<dbReference type="EMBL" id="PGTB01000096">
    <property type="protein sequence ID" value="PJE35354.1"/>
    <property type="molecule type" value="Genomic_DNA"/>
</dbReference>
<evidence type="ECO:0000313" key="2">
    <source>
        <dbReference type="Proteomes" id="UP000231553"/>
    </source>
</evidence>
<protein>
    <submittedName>
        <fullName evidence="1">Uncharacterized protein</fullName>
    </submittedName>
</protein>
<dbReference type="OrthoDB" id="7861209at2"/>
<dbReference type="Proteomes" id="UP000231553">
    <property type="component" value="Unassembled WGS sequence"/>
</dbReference>
<comment type="caution">
    <text evidence="1">The sequence shown here is derived from an EMBL/GenBank/DDBJ whole genome shotgun (WGS) entry which is preliminary data.</text>
</comment>
<reference evidence="1 2" key="1">
    <citation type="journal article" date="2018" name="Int. J. Syst. Evol. Microbiol.">
        <title>Pseudooceanicola lipolyticus sp. nov., a marine alphaproteobacterium, reclassification of Oceanicola flagellatus as Pseudooceanicola flagellatus comb. nov. and emended description of the genus Pseudooceanicola.</title>
        <authorList>
            <person name="Huang M.-M."/>
            <person name="Guo L.-L."/>
            <person name="Wu Y.-H."/>
            <person name="Lai Q.-L."/>
            <person name="Shao Z.-Z."/>
            <person name="Wang C.-S."/>
            <person name="Wu M."/>
            <person name="Xu X.-W."/>
        </authorList>
    </citation>
    <scope>NUCLEOTIDE SEQUENCE [LARGE SCALE GENOMIC DNA]</scope>
    <source>
        <strain evidence="1 2">157</strain>
    </source>
</reference>
<proteinExistence type="predicted"/>
<gene>
    <name evidence="1" type="ORF">CVM52_17530</name>
</gene>
<dbReference type="RefSeq" id="WP_100163755.1">
    <property type="nucleotide sequence ID" value="NZ_PGTB01000096.1"/>
</dbReference>